<dbReference type="CDD" id="cd02440">
    <property type="entry name" value="AdoMet_MTases"/>
    <property type="match status" value="1"/>
</dbReference>
<dbReference type="EMBL" id="VIKS01000003">
    <property type="protein sequence ID" value="TQV88792.1"/>
    <property type="molecule type" value="Genomic_DNA"/>
</dbReference>
<dbReference type="AlphaFoldDB" id="A0A545UH50"/>
<gene>
    <name evidence="2" type="ORF">FLL46_04470</name>
</gene>
<keyword evidence="3" id="KW-1185">Reference proteome</keyword>
<dbReference type="Pfam" id="PF03848">
    <property type="entry name" value="TehB"/>
    <property type="match status" value="1"/>
</dbReference>
<organism evidence="2 3">
    <name type="scientific">Aliikangiella coralliicola</name>
    <dbReference type="NCBI Taxonomy" id="2592383"/>
    <lineage>
        <taxon>Bacteria</taxon>
        <taxon>Pseudomonadati</taxon>
        <taxon>Pseudomonadota</taxon>
        <taxon>Gammaproteobacteria</taxon>
        <taxon>Oceanospirillales</taxon>
        <taxon>Pleioneaceae</taxon>
        <taxon>Aliikangiella</taxon>
    </lineage>
</organism>
<comment type="caution">
    <text evidence="2">The sequence shown here is derived from an EMBL/GenBank/DDBJ whole genome shotgun (WGS) entry which is preliminary data.</text>
</comment>
<proteinExistence type="predicted"/>
<dbReference type="InterPro" id="IPR036873">
    <property type="entry name" value="Rhodanese-like_dom_sf"/>
</dbReference>
<sequence length="292" mass="33066">MASASTVDCQLTAFNQHSDLPIVDLRSEADFVKAHIKNSSHFPAAEIATRLHELPKRNHPIRLCGSAEQLRLAENLLEKKGFQVAAKLEWNTIITARLQKLDLLVQGIQSKRLWSPAPIVERFHRQFLETDFLKPPLIKSALDIGCGSGRDSVYLAQQGWQVNSIDYLPGALDKLADLAKNNHVNVNGMMIDLQDSSNPLDEIQQQFDLILVVRYLHRPLLPQIKQKIKRGGYVVYQTFMQGCEAFGKPKNPKFLLKPGELAQIFSDFEILLDEVEYLEDGRPTNVFIAKNR</sequence>
<dbReference type="OrthoDB" id="9804312at2"/>
<dbReference type="PROSITE" id="PS50206">
    <property type="entry name" value="RHODANESE_3"/>
    <property type="match status" value="1"/>
</dbReference>
<name>A0A545UH50_9GAMM</name>
<dbReference type="Gene3D" id="3.40.50.150">
    <property type="entry name" value="Vaccinia Virus protein VP39"/>
    <property type="match status" value="1"/>
</dbReference>
<keyword evidence="2" id="KW-0808">Transferase</keyword>
<evidence type="ECO:0000313" key="2">
    <source>
        <dbReference type="EMBL" id="TQV88792.1"/>
    </source>
</evidence>
<feature type="domain" description="Rhodanese" evidence="1">
    <location>
        <begin position="16"/>
        <end position="102"/>
    </location>
</feature>
<dbReference type="GO" id="GO:0032259">
    <property type="term" value="P:methylation"/>
    <property type="evidence" value="ECO:0007669"/>
    <property type="project" value="UniProtKB-KW"/>
</dbReference>
<accession>A0A545UH50</accession>
<dbReference type="SUPFAM" id="SSF53335">
    <property type="entry name" value="S-adenosyl-L-methionine-dependent methyltransferases"/>
    <property type="match status" value="1"/>
</dbReference>
<dbReference type="InterPro" id="IPR015985">
    <property type="entry name" value="TehB-like_dom"/>
</dbReference>
<dbReference type="RefSeq" id="WP_142892269.1">
    <property type="nucleotide sequence ID" value="NZ_ML660161.1"/>
</dbReference>
<protein>
    <submittedName>
        <fullName evidence="2">Methyltransferase domain-containing protein</fullName>
    </submittedName>
</protein>
<dbReference type="SUPFAM" id="SSF52821">
    <property type="entry name" value="Rhodanese/Cell cycle control phosphatase"/>
    <property type="match status" value="1"/>
</dbReference>
<keyword evidence="2" id="KW-0489">Methyltransferase</keyword>
<dbReference type="GO" id="GO:0008168">
    <property type="term" value="F:methyltransferase activity"/>
    <property type="evidence" value="ECO:0007669"/>
    <property type="project" value="UniProtKB-KW"/>
</dbReference>
<evidence type="ECO:0000259" key="1">
    <source>
        <dbReference type="PROSITE" id="PS50206"/>
    </source>
</evidence>
<dbReference type="Pfam" id="PF00581">
    <property type="entry name" value="Rhodanese"/>
    <property type="match status" value="1"/>
</dbReference>
<dbReference type="InterPro" id="IPR029063">
    <property type="entry name" value="SAM-dependent_MTases_sf"/>
</dbReference>
<dbReference type="Gene3D" id="3.40.250.10">
    <property type="entry name" value="Rhodanese-like domain"/>
    <property type="match status" value="1"/>
</dbReference>
<dbReference type="InterPro" id="IPR001763">
    <property type="entry name" value="Rhodanese-like_dom"/>
</dbReference>
<evidence type="ECO:0000313" key="3">
    <source>
        <dbReference type="Proteomes" id="UP000315439"/>
    </source>
</evidence>
<dbReference type="Proteomes" id="UP000315439">
    <property type="component" value="Unassembled WGS sequence"/>
</dbReference>
<reference evidence="2 3" key="1">
    <citation type="submission" date="2019-07" db="EMBL/GenBank/DDBJ databases">
        <title>Draft genome for Aliikangiella sp. M105.</title>
        <authorList>
            <person name="Wang G."/>
        </authorList>
    </citation>
    <scope>NUCLEOTIDE SEQUENCE [LARGE SCALE GENOMIC DNA]</scope>
    <source>
        <strain evidence="2 3">M105</strain>
    </source>
</reference>